<dbReference type="GO" id="GO:0019346">
    <property type="term" value="P:transsulfuration"/>
    <property type="evidence" value="ECO:0007669"/>
    <property type="project" value="InterPro"/>
</dbReference>
<dbReference type="Gene3D" id="3.40.640.10">
    <property type="entry name" value="Type I PLP-dependent aspartate aminotransferase-like (Major domain)"/>
    <property type="match status" value="1"/>
</dbReference>
<feature type="modified residue" description="N6-(pyridoxal phosphate)lysine" evidence="8">
    <location>
        <position position="209"/>
    </location>
</feature>
<comment type="cofactor">
    <cofactor evidence="1 9">
        <name>pyridoxal 5'-phosphate</name>
        <dbReference type="ChEBI" id="CHEBI:597326"/>
    </cofactor>
</comment>
<comment type="similarity">
    <text evidence="2 9">Belongs to the trans-sulfuration enzymes family.</text>
</comment>
<accession>A0A076LSG0</accession>
<organism evidence="10 11">
    <name type="scientific">Edwardsiella anguillarum ET080813</name>
    <dbReference type="NCBI Taxonomy" id="667120"/>
    <lineage>
        <taxon>Bacteria</taxon>
        <taxon>Pseudomonadati</taxon>
        <taxon>Pseudomonadota</taxon>
        <taxon>Gammaproteobacteria</taxon>
        <taxon>Enterobacterales</taxon>
        <taxon>Hafniaceae</taxon>
        <taxon>Edwardsiella</taxon>
    </lineage>
</organism>
<comment type="catalytic activity">
    <reaction evidence="7">
        <text>an S-substituted L-cysteine + H2O = a thiol + pyruvate + NH4(+)</text>
        <dbReference type="Rhea" id="RHEA:18121"/>
        <dbReference type="ChEBI" id="CHEBI:15361"/>
        <dbReference type="ChEBI" id="CHEBI:15377"/>
        <dbReference type="ChEBI" id="CHEBI:28938"/>
        <dbReference type="ChEBI" id="CHEBI:29256"/>
        <dbReference type="ChEBI" id="CHEBI:58717"/>
        <dbReference type="EC" id="4.4.1.13"/>
    </reaction>
</comment>
<evidence type="ECO:0000256" key="8">
    <source>
        <dbReference type="PIRSR" id="PIRSR001434-2"/>
    </source>
</evidence>
<keyword evidence="3 8" id="KW-0663">Pyridoxal phosphate</keyword>
<dbReference type="GO" id="GO:0047804">
    <property type="term" value="F:cysteine-S-conjugate beta-lyase activity"/>
    <property type="evidence" value="ECO:0007669"/>
    <property type="project" value="UniProtKB-EC"/>
</dbReference>
<dbReference type="NCBIfam" id="TIGR01324">
    <property type="entry name" value="cysta_beta_ly_B"/>
    <property type="match status" value="1"/>
</dbReference>
<dbReference type="AlphaFoldDB" id="A0A076LSG0"/>
<dbReference type="PROSITE" id="PS00868">
    <property type="entry name" value="CYS_MET_METAB_PP"/>
    <property type="match status" value="1"/>
</dbReference>
<dbReference type="InterPro" id="IPR015422">
    <property type="entry name" value="PyrdxlP-dep_Trfase_small"/>
</dbReference>
<dbReference type="GO" id="GO:0019450">
    <property type="term" value="P:L-cysteine catabolic process to pyruvate"/>
    <property type="evidence" value="ECO:0007669"/>
    <property type="project" value="TreeGrafter"/>
</dbReference>
<dbReference type="PIRSF" id="PIRSF001434">
    <property type="entry name" value="CGS"/>
    <property type="match status" value="1"/>
</dbReference>
<evidence type="ECO:0000256" key="2">
    <source>
        <dbReference type="ARBA" id="ARBA00009077"/>
    </source>
</evidence>
<dbReference type="RefSeq" id="WP_034164417.1">
    <property type="nucleotide sequence ID" value="NZ_CP006664.1"/>
</dbReference>
<dbReference type="EC" id="4.4.1.8" evidence="10"/>
<dbReference type="InterPro" id="IPR015424">
    <property type="entry name" value="PyrdxlP-dep_Trfase"/>
</dbReference>
<evidence type="ECO:0000256" key="6">
    <source>
        <dbReference type="ARBA" id="ARBA00047517"/>
    </source>
</evidence>
<evidence type="ECO:0000313" key="11">
    <source>
        <dbReference type="Proteomes" id="UP000028681"/>
    </source>
</evidence>
<evidence type="ECO:0000256" key="9">
    <source>
        <dbReference type="RuleBase" id="RU362118"/>
    </source>
</evidence>
<dbReference type="HOGENOM" id="CLU_018986_5_1_6"/>
<evidence type="ECO:0000256" key="1">
    <source>
        <dbReference type="ARBA" id="ARBA00001933"/>
    </source>
</evidence>
<dbReference type="InterPro" id="IPR015421">
    <property type="entry name" value="PyrdxlP-dep_Trfase_major"/>
</dbReference>
<evidence type="ECO:0000256" key="5">
    <source>
        <dbReference type="ARBA" id="ARBA00046315"/>
    </source>
</evidence>
<proteinExistence type="inferred from homology"/>
<evidence type="ECO:0000256" key="7">
    <source>
        <dbReference type="ARBA" id="ARBA00047625"/>
    </source>
</evidence>
<sequence length="393" mass="43178">MKSASEINEFKLDTRLSLLGRNPDEQWGFVNTPIYRGSTVIFNSCEDIRQVKARFAYGTFGTPTIESLEKAWSSLCGAAGTVISPSGMGALALALLSVTQRGDHILVTDSVYRPTRNFCDTFLAKYGVSVSYYDPLIGEEIDDLILPNTRMIMLESPGSQSFEVQDIGAIVAVAKRRQVTTVIDNTWATPIFFQAHAQGIDLSVEAGTKYLGGHSDLLMGLVSANESHWPALRATYDALAMLPGAEDCFLALRGLRTLHLRVKAAETRGLALAEWLQAQPEVSRVLHPAFADCPGHANWQKYFCGSSGLFSIVLDSRFNQDNVDAMLDGMKVFSLGFSWGGFESLIVPFDCRDYRSVAPWAPGGMTLRLQVGLEDIADLQDDLREGFQRLSRG</sequence>
<dbReference type="EMBL" id="CP006664">
    <property type="protein sequence ID" value="AIJ09587.1"/>
    <property type="molecule type" value="Genomic_DNA"/>
</dbReference>
<dbReference type="Proteomes" id="UP000028681">
    <property type="component" value="Chromosome"/>
</dbReference>
<comment type="catalytic activity">
    <reaction evidence="6">
        <text>L,L-cystathionine + H2O = L-homocysteine + pyruvate + NH4(+)</text>
        <dbReference type="Rhea" id="RHEA:13965"/>
        <dbReference type="ChEBI" id="CHEBI:15361"/>
        <dbReference type="ChEBI" id="CHEBI:15377"/>
        <dbReference type="ChEBI" id="CHEBI:28938"/>
        <dbReference type="ChEBI" id="CHEBI:58161"/>
        <dbReference type="ChEBI" id="CHEBI:58199"/>
    </reaction>
</comment>
<reference evidence="10 11" key="1">
    <citation type="journal article" date="2012" name="PLoS ONE">
        <title>Edwardsiella comparative phylogenomics reveal the new intra/inter-species taxonomic relationships, virulence evolution and niche adaptation mechanisms.</title>
        <authorList>
            <person name="Yang M."/>
            <person name="Lv Y."/>
            <person name="Xiao J."/>
            <person name="Wu H."/>
            <person name="Zheng H."/>
            <person name="Liu Q."/>
            <person name="Zhang Y."/>
            <person name="Wang Q."/>
        </authorList>
    </citation>
    <scope>NUCLEOTIDE SEQUENCE [LARGE SCALE GENOMIC DNA]</scope>
    <source>
        <strain evidence="11">080813</strain>
    </source>
</reference>
<name>A0A076LSG0_9GAMM</name>
<dbReference type="PANTHER" id="PTHR43500">
    <property type="entry name" value="CYSTATHIONINE BETA-LYASE-RELATED"/>
    <property type="match status" value="1"/>
</dbReference>
<dbReference type="PANTHER" id="PTHR43500:SF1">
    <property type="entry name" value="CYSTATHIONINE BETA-LYASE-RELATED"/>
    <property type="match status" value="1"/>
</dbReference>
<gene>
    <name evidence="10" type="primary">metC</name>
    <name evidence="10" type="ORF">ETEE_3159</name>
</gene>
<dbReference type="InterPro" id="IPR054542">
    <property type="entry name" value="Cys_met_metab_PP"/>
</dbReference>
<protein>
    <submittedName>
        <fullName evidence="10">Cystathionine beta-lyase</fullName>
        <ecNumber evidence="10">4.4.1.8</ecNumber>
    </submittedName>
</protein>
<keyword evidence="4 10" id="KW-0456">Lyase</keyword>
<dbReference type="GeneID" id="33940640"/>
<evidence type="ECO:0000256" key="4">
    <source>
        <dbReference type="ARBA" id="ARBA00023239"/>
    </source>
</evidence>
<dbReference type="KEGG" id="ete:ETEE_3159"/>
<dbReference type="FunFam" id="3.40.640.10:FF:000046">
    <property type="entry name" value="Cystathionine gamma-lyase"/>
    <property type="match status" value="1"/>
</dbReference>
<dbReference type="Gene3D" id="3.90.1150.10">
    <property type="entry name" value="Aspartate Aminotransferase, domain 1"/>
    <property type="match status" value="1"/>
</dbReference>
<dbReference type="SUPFAM" id="SSF53383">
    <property type="entry name" value="PLP-dependent transferases"/>
    <property type="match status" value="1"/>
</dbReference>
<dbReference type="Pfam" id="PF01053">
    <property type="entry name" value="Cys_Met_Meta_PP"/>
    <property type="match status" value="1"/>
</dbReference>
<comment type="pathway">
    <text evidence="5">Amino-acid biosynthesis; L-methionine biosynthesis via de novo pathway; L-homocysteine from L-cystathionine: step 1/1.</text>
</comment>
<dbReference type="InterPro" id="IPR006233">
    <property type="entry name" value="Cys_b_lyase_bac"/>
</dbReference>
<evidence type="ECO:0000313" key="10">
    <source>
        <dbReference type="EMBL" id="AIJ09587.1"/>
    </source>
</evidence>
<dbReference type="InterPro" id="IPR000277">
    <property type="entry name" value="Cys/Met-Metab_PyrdxlP-dep_enz"/>
</dbReference>
<dbReference type="GO" id="GO:0030170">
    <property type="term" value="F:pyridoxal phosphate binding"/>
    <property type="evidence" value="ECO:0007669"/>
    <property type="project" value="InterPro"/>
</dbReference>
<evidence type="ECO:0000256" key="3">
    <source>
        <dbReference type="ARBA" id="ARBA00022898"/>
    </source>
</evidence>